<name>A0A6I6E9K5_THETI</name>
<dbReference type="KEGG" id="ttp:E6P07_10615"/>
<gene>
    <name evidence="3" type="ORF">E6P07_10615</name>
</gene>
<reference evidence="3 4" key="1">
    <citation type="submission" date="2019-12" db="EMBL/GenBank/DDBJ databases">
        <title>The complete genome of the thermophilic, anoxygenic phototrophic gammaproteobacterium Thermochromatium tepidum.</title>
        <authorList>
            <person name="Sattley W.M."/>
            <person name="Swingley W.D."/>
            <person name="Burchell B.M."/>
            <person name="Gurbani S.A."/>
            <person name="Kujawa C.M."/>
            <person name="Nuccio D.A."/>
            <person name="Schladweiler J."/>
            <person name="Shaffer K.N."/>
            <person name="Stokes L.M."/>
            <person name="Touchman J.W."/>
            <person name="Blankenship R.E."/>
            <person name="Madigan M.T."/>
        </authorList>
    </citation>
    <scope>NUCLEOTIDE SEQUENCE [LARGE SCALE GENOMIC DNA]</scope>
    <source>
        <strain evidence="3 4">ATCC 43061</strain>
    </source>
</reference>
<evidence type="ECO:0000256" key="2">
    <source>
        <dbReference type="SAM" id="SignalP"/>
    </source>
</evidence>
<accession>A0A6I6E9K5</accession>
<feature type="signal peptide" evidence="2">
    <location>
        <begin position="1"/>
        <end position="25"/>
    </location>
</feature>
<feature type="region of interest" description="Disordered" evidence="1">
    <location>
        <begin position="83"/>
        <end position="107"/>
    </location>
</feature>
<dbReference type="RefSeq" id="WP_153975575.1">
    <property type="nucleotide sequence ID" value="NZ_CP039268.1"/>
</dbReference>
<evidence type="ECO:0000256" key="1">
    <source>
        <dbReference type="SAM" id="MobiDB-lite"/>
    </source>
</evidence>
<proteinExistence type="predicted"/>
<sequence length="222" mass="23484">MTRIDLCLRISLVLVLTLPMGVALAQAQYESAPPAPVEQGLRTEWAIAPEDEPPPTQVQLPEGTVLQEGLLLPPGTILPGGAILPAEPSAPVQPQPQPQPTPIPTPAPAPLPAADLTSGVPYISGGIGVSERTEMQEVKSKFNLRLLFAVAGSGSYLANVRVRIDDAAGPTLLEAVSQGPWFYAKLAPGRYVLQVDNAGQVQTRTIEIPATGAVEQAFYWND</sequence>
<dbReference type="OrthoDB" id="5568005at2"/>
<feature type="compositionally biased region" description="Pro residues" evidence="1">
    <location>
        <begin position="91"/>
        <end position="107"/>
    </location>
</feature>
<feature type="chain" id="PRO_5026047418" evidence="2">
    <location>
        <begin position="26"/>
        <end position="222"/>
    </location>
</feature>
<dbReference type="AlphaFoldDB" id="A0A6I6E9K5"/>
<keyword evidence="2" id="KW-0732">Signal</keyword>
<keyword evidence="3" id="KW-0121">Carboxypeptidase</keyword>
<dbReference type="Proteomes" id="UP000426424">
    <property type="component" value="Chromosome"/>
</dbReference>
<organism evidence="3 4">
    <name type="scientific">Thermochromatium tepidum ATCC 43061</name>
    <dbReference type="NCBI Taxonomy" id="316276"/>
    <lineage>
        <taxon>Bacteria</taxon>
        <taxon>Pseudomonadati</taxon>
        <taxon>Pseudomonadota</taxon>
        <taxon>Gammaproteobacteria</taxon>
        <taxon>Chromatiales</taxon>
        <taxon>Chromatiaceae</taxon>
        <taxon>Thermochromatium</taxon>
    </lineage>
</organism>
<keyword evidence="3" id="KW-0645">Protease</keyword>
<protein>
    <submittedName>
        <fullName evidence="3">Carboxypeptidase regulatory-like domain-containing protein</fullName>
    </submittedName>
</protein>
<evidence type="ECO:0000313" key="4">
    <source>
        <dbReference type="Proteomes" id="UP000426424"/>
    </source>
</evidence>
<dbReference type="GO" id="GO:0004180">
    <property type="term" value="F:carboxypeptidase activity"/>
    <property type="evidence" value="ECO:0007669"/>
    <property type="project" value="UniProtKB-KW"/>
</dbReference>
<evidence type="ECO:0000313" key="3">
    <source>
        <dbReference type="EMBL" id="QGU33383.1"/>
    </source>
</evidence>
<dbReference type="EMBL" id="CP039268">
    <property type="protein sequence ID" value="QGU33383.1"/>
    <property type="molecule type" value="Genomic_DNA"/>
</dbReference>
<keyword evidence="4" id="KW-1185">Reference proteome</keyword>
<keyword evidence="3" id="KW-0378">Hydrolase</keyword>